<comment type="pathway">
    <text evidence="13">Steroid biosynthesis; zymosterol biosynthesis; zymosterol from lanosterol: step 4/6.</text>
</comment>
<dbReference type="InterPro" id="IPR050425">
    <property type="entry name" value="NAD(P)_dehydrat-like"/>
</dbReference>
<evidence type="ECO:0000259" key="15">
    <source>
        <dbReference type="Pfam" id="PF01073"/>
    </source>
</evidence>
<keyword evidence="12" id="KW-0753">Steroid metabolism</keyword>
<comment type="caution">
    <text evidence="16">The sequence shown here is derived from an EMBL/GenBank/DDBJ whole genome shotgun (WGS) entry which is preliminary data.</text>
</comment>
<evidence type="ECO:0000256" key="6">
    <source>
        <dbReference type="ARBA" id="ARBA00023002"/>
    </source>
</evidence>
<dbReference type="InterPro" id="IPR036291">
    <property type="entry name" value="NAD(P)-bd_dom_sf"/>
</dbReference>
<dbReference type="Pfam" id="PF01073">
    <property type="entry name" value="3Beta_HSD"/>
    <property type="match status" value="1"/>
</dbReference>
<proteinExistence type="inferred from homology"/>
<evidence type="ECO:0000256" key="7">
    <source>
        <dbReference type="ARBA" id="ARBA00023011"/>
    </source>
</evidence>
<keyword evidence="11" id="KW-1207">Sterol metabolism</keyword>
<evidence type="ECO:0000313" key="17">
    <source>
        <dbReference type="Proteomes" id="UP000604825"/>
    </source>
</evidence>
<dbReference type="InterPro" id="IPR002225">
    <property type="entry name" value="3Beta_OHSteriod_DH/Estase"/>
</dbReference>
<evidence type="ECO:0000313" key="16">
    <source>
        <dbReference type="EMBL" id="CAD6255996.1"/>
    </source>
</evidence>
<evidence type="ECO:0000256" key="11">
    <source>
        <dbReference type="ARBA" id="ARBA00023166"/>
    </source>
</evidence>
<protein>
    <recommendedName>
        <fullName evidence="15">3-beta hydroxysteroid dehydrogenase/isomerase domain-containing protein</fullName>
    </recommendedName>
</protein>
<name>A0A811QJB1_9POAL</name>
<evidence type="ECO:0000256" key="2">
    <source>
        <dbReference type="ARBA" id="ARBA00009219"/>
    </source>
</evidence>
<feature type="domain" description="3-beta hydroxysteroid dehydrogenase/isomerase" evidence="15">
    <location>
        <begin position="21"/>
        <end position="292"/>
    </location>
</feature>
<keyword evidence="6 14" id="KW-0560">Oxidoreductase</keyword>
<dbReference type="GO" id="GO:0012505">
    <property type="term" value="C:endomembrane system"/>
    <property type="evidence" value="ECO:0007669"/>
    <property type="project" value="UniProtKB-SubCell"/>
</dbReference>
<keyword evidence="8" id="KW-0520">NAD</keyword>
<comment type="similarity">
    <text evidence="2 14">Belongs to the 3-beta-HSD family.</text>
</comment>
<accession>A0A811QJB1</accession>
<keyword evidence="10" id="KW-0472">Membrane</keyword>
<evidence type="ECO:0000256" key="10">
    <source>
        <dbReference type="ARBA" id="ARBA00023136"/>
    </source>
</evidence>
<dbReference type="EMBL" id="CAJGYO010000010">
    <property type="protein sequence ID" value="CAD6255996.1"/>
    <property type="molecule type" value="Genomic_DNA"/>
</dbReference>
<evidence type="ECO:0000256" key="14">
    <source>
        <dbReference type="RuleBase" id="RU004475"/>
    </source>
</evidence>
<dbReference type="SUPFAM" id="SSF51735">
    <property type="entry name" value="NAD(P)-binding Rossmann-fold domains"/>
    <property type="match status" value="1"/>
</dbReference>
<dbReference type="GO" id="GO:0016126">
    <property type="term" value="P:sterol biosynthetic process"/>
    <property type="evidence" value="ECO:0007669"/>
    <property type="project" value="UniProtKB-KW"/>
</dbReference>
<dbReference type="OrthoDB" id="610659at2759"/>
<organism evidence="16 17">
    <name type="scientific">Miscanthus lutarioriparius</name>
    <dbReference type="NCBI Taxonomy" id="422564"/>
    <lineage>
        <taxon>Eukaryota</taxon>
        <taxon>Viridiplantae</taxon>
        <taxon>Streptophyta</taxon>
        <taxon>Embryophyta</taxon>
        <taxon>Tracheophyta</taxon>
        <taxon>Spermatophyta</taxon>
        <taxon>Magnoliopsida</taxon>
        <taxon>Liliopsida</taxon>
        <taxon>Poales</taxon>
        <taxon>Poaceae</taxon>
        <taxon>PACMAD clade</taxon>
        <taxon>Panicoideae</taxon>
        <taxon>Andropogonodae</taxon>
        <taxon>Andropogoneae</taxon>
        <taxon>Saccharinae</taxon>
        <taxon>Miscanthus</taxon>
    </lineage>
</organism>
<evidence type="ECO:0000256" key="13">
    <source>
        <dbReference type="ARBA" id="ARBA00060653"/>
    </source>
</evidence>
<evidence type="ECO:0000256" key="1">
    <source>
        <dbReference type="ARBA" id="ARBA00004127"/>
    </source>
</evidence>
<keyword evidence="4" id="KW-0752">Steroid biosynthesis</keyword>
<evidence type="ECO:0000256" key="12">
    <source>
        <dbReference type="ARBA" id="ARBA00023221"/>
    </source>
</evidence>
<keyword evidence="17" id="KW-1185">Reference proteome</keyword>
<dbReference type="GO" id="GO:0016616">
    <property type="term" value="F:oxidoreductase activity, acting on the CH-OH group of donors, NAD or NADP as acceptor"/>
    <property type="evidence" value="ECO:0007669"/>
    <property type="project" value="InterPro"/>
</dbReference>
<dbReference type="FunFam" id="3.40.50.720:FF:000273">
    <property type="entry name" value="Reticulon-like protein"/>
    <property type="match status" value="1"/>
</dbReference>
<reference evidence="16" key="1">
    <citation type="submission" date="2020-10" db="EMBL/GenBank/DDBJ databases">
        <authorList>
            <person name="Han B."/>
            <person name="Lu T."/>
            <person name="Zhao Q."/>
            <person name="Huang X."/>
            <person name="Zhao Y."/>
        </authorList>
    </citation>
    <scope>NUCLEOTIDE SEQUENCE</scope>
</reference>
<evidence type="ECO:0000256" key="3">
    <source>
        <dbReference type="ARBA" id="ARBA00022692"/>
    </source>
</evidence>
<keyword evidence="3" id="KW-0812">Transmembrane</keyword>
<evidence type="ECO:0000256" key="9">
    <source>
        <dbReference type="ARBA" id="ARBA00023098"/>
    </source>
</evidence>
<dbReference type="AlphaFoldDB" id="A0A811QJB1"/>
<keyword evidence="7" id="KW-0756">Sterol biosynthesis</keyword>
<evidence type="ECO:0000256" key="5">
    <source>
        <dbReference type="ARBA" id="ARBA00022989"/>
    </source>
</evidence>
<keyword evidence="4" id="KW-0444">Lipid biosynthesis</keyword>
<evidence type="ECO:0000256" key="4">
    <source>
        <dbReference type="ARBA" id="ARBA00022955"/>
    </source>
</evidence>
<gene>
    <name evidence="16" type="ORF">NCGR_LOCUS39523</name>
</gene>
<sequence>MGSQLLAEYNGAHQAVRRRCVVTGGRGFMARHLVAALLRSGEWFVRVTDLTPAIELGRGDTEELLGDALQDGRAVYSSVDVCSLGQLIRAFEGIDVVFHTAAADPSKDNLELHYKVNVEGTRNVIDACKICNVKRLIYTSSSVVVFDGFHGLLNANESVPYPDKFPDAYGQTKAEAEKLVLKANSLNDLVTCCIRPGNIFGPGDHVIPILDHYGRIHFIIGEGNNYDDFVYVENVVHSHLCAEKTLSTKEGAKISGGKAYFITNMEPVNLWCFAYMARTELGYKRPLEIRIPTLVIMPIIYVLELTYKLLLHHYGMRQPQLLTMARVKYLTLNRTFSSDKAVEELGYKPIVSLRDGLRIAVESYIHFKDNVLF</sequence>
<keyword evidence="9" id="KW-0443">Lipid metabolism</keyword>
<comment type="subcellular location">
    <subcellularLocation>
        <location evidence="1">Endomembrane system</location>
        <topology evidence="1">Multi-pass membrane protein</topology>
    </subcellularLocation>
</comment>
<dbReference type="Gene3D" id="3.40.50.720">
    <property type="entry name" value="NAD(P)-binding Rossmann-like Domain"/>
    <property type="match status" value="1"/>
</dbReference>
<dbReference type="PANTHER" id="PTHR10366:SF829">
    <property type="entry name" value="NAD DEPENDENT EPIMERASE_DEHYDRATASE FAMILY PROTEIN, EXPRESSED"/>
    <property type="match status" value="1"/>
</dbReference>
<keyword evidence="5" id="KW-1133">Transmembrane helix</keyword>
<dbReference type="Proteomes" id="UP000604825">
    <property type="component" value="Unassembled WGS sequence"/>
</dbReference>
<dbReference type="PANTHER" id="PTHR10366">
    <property type="entry name" value="NAD DEPENDENT EPIMERASE/DEHYDRATASE"/>
    <property type="match status" value="1"/>
</dbReference>
<evidence type="ECO:0000256" key="8">
    <source>
        <dbReference type="ARBA" id="ARBA00023027"/>
    </source>
</evidence>